<keyword evidence="2" id="KW-1133">Transmembrane helix</keyword>
<feature type="transmembrane region" description="Helical" evidence="2">
    <location>
        <begin position="105"/>
        <end position="122"/>
    </location>
</feature>
<protein>
    <recommendedName>
        <fullName evidence="5">Zinc-ribbon domain-containing protein</fullName>
    </recommendedName>
</protein>
<feature type="transmembrane region" description="Helical" evidence="2">
    <location>
        <begin position="77"/>
        <end position="99"/>
    </location>
</feature>
<comment type="caution">
    <text evidence="3">The sequence shown here is derived from an EMBL/GenBank/DDBJ whole genome shotgun (WGS) entry which is preliminary data.</text>
</comment>
<dbReference type="AlphaFoldDB" id="A0A9D1A983"/>
<proteinExistence type="predicted"/>
<organism evidence="3 4">
    <name type="scientific">Candidatus Avoscillospira stercoripullorum</name>
    <dbReference type="NCBI Taxonomy" id="2840709"/>
    <lineage>
        <taxon>Bacteria</taxon>
        <taxon>Bacillati</taxon>
        <taxon>Bacillota</taxon>
        <taxon>Clostridia</taxon>
        <taxon>Eubacteriales</taxon>
        <taxon>Oscillospiraceae</taxon>
        <taxon>Oscillospiraceae incertae sedis</taxon>
        <taxon>Candidatus Avoscillospira</taxon>
    </lineage>
</organism>
<keyword evidence="2" id="KW-0472">Membrane</keyword>
<evidence type="ECO:0008006" key="5">
    <source>
        <dbReference type="Google" id="ProtNLM"/>
    </source>
</evidence>
<evidence type="ECO:0000256" key="2">
    <source>
        <dbReference type="SAM" id="Phobius"/>
    </source>
</evidence>
<reference evidence="3" key="2">
    <citation type="journal article" date="2021" name="PeerJ">
        <title>Extensive microbial diversity within the chicken gut microbiome revealed by metagenomics and culture.</title>
        <authorList>
            <person name="Gilroy R."/>
            <person name="Ravi A."/>
            <person name="Getino M."/>
            <person name="Pursley I."/>
            <person name="Horton D.L."/>
            <person name="Alikhan N.F."/>
            <person name="Baker D."/>
            <person name="Gharbi K."/>
            <person name="Hall N."/>
            <person name="Watson M."/>
            <person name="Adriaenssens E.M."/>
            <person name="Foster-Nyarko E."/>
            <person name="Jarju S."/>
            <person name="Secka A."/>
            <person name="Antonio M."/>
            <person name="Oren A."/>
            <person name="Chaudhuri R.R."/>
            <person name="La Ragione R."/>
            <person name="Hildebrand F."/>
            <person name="Pallen M.J."/>
        </authorList>
    </citation>
    <scope>NUCLEOTIDE SEQUENCE</scope>
    <source>
        <strain evidence="3">ChiHjej9B8-7071</strain>
    </source>
</reference>
<keyword evidence="2" id="KW-0812">Transmembrane</keyword>
<dbReference type="Proteomes" id="UP000824258">
    <property type="component" value="Unassembled WGS sequence"/>
</dbReference>
<accession>A0A9D1A983</accession>
<reference evidence="3" key="1">
    <citation type="submission" date="2020-10" db="EMBL/GenBank/DDBJ databases">
        <authorList>
            <person name="Gilroy R."/>
        </authorList>
    </citation>
    <scope>NUCLEOTIDE SEQUENCE</scope>
    <source>
        <strain evidence="3">ChiHjej9B8-7071</strain>
    </source>
</reference>
<name>A0A9D1A983_9FIRM</name>
<feature type="region of interest" description="Disordered" evidence="1">
    <location>
        <begin position="48"/>
        <end position="68"/>
    </location>
</feature>
<sequence length="165" mass="17873">MKYCAACGYRLPDFERECPLCGGRLKNTAGDQAAPVHTHREAGEQCILPNQRPSPAPAQKPVQQRRPAVGKASPGKVVLLVLAVIFGLNALRSGLLFAALFQGEALGMALFYGILAEMFYRLSRIPQGCKTVTMKNGRQVPLGTMVFSRVVLAILLAVVFGSLFR</sequence>
<evidence type="ECO:0000313" key="4">
    <source>
        <dbReference type="Proteomes" id="UP000824258"/>
    </source>
</evidence>
<evidence type="ECO:0000256" key="1">
    <source>
        <dbReference type="SAM" id="MobiDB-lite"/>
    </source>
</evidence>
<dbReference type="EMBL" id="DVGD01000209">
    <property type="protein sequence ID" value="HIR10035.1"/>
    <property type="molecule type" value="Genomic_DNA"/>
</dbReference>
<feature type="transmembrane region" description="Helical" evidence="2">
    <location>
        <begin position="142"/>
        <end position="164"/>
    </location>
</feature>
<evidence type="ECO:0000313" key="3">
    <source>
        <dbReference type="EMBL" id="HIR10035.1"/>
    </source>
</evidence>
<gene>
    <name evidence="3" type="ORF">IAA70_06505</name>
</gene>